<protein>
    <submittedName>
        <fullName evidence="1">Uncharacterized protein</fullName>
    </submittedName>
</protein>
<gene>
    <name evidence="1" type="ORF">C5Y96_07075</name>
</gene>
<evidence type="ECO:0000313" key="2">
    <source>
        <dbReference type="Proteomes" id="UP000240009"/>
    </source>
</evidence>
<organism evidence="1 2">
    <name type="scientific">Blastopirellula marina</name>
    <dbReference type="NCBI Taxonomy" id="124"/>
    <lineage>
        <taxon>Bacteria</taxon>
        <taxon>Pseudomonadati</taxon>
        <taxon>Planctomycetota</taxon>
        <taxon>Planctomycetia</taxon>
        <taxon>Pirellulales</taxon>
        <taxon>Pirellulaceae</taxon>
        <taxon>Blastopirellula</taxon>
    </lineage>
</organism>
<dbReference type="EMBL" id="PUIA01000017">
    <property type="protein sequence ID" value="PQO36917.1"/>
    <property type="molecule type" value="Genomic_DNA"/>
</dbReference>
<reference evidence="1 2" key="1">
    <citation type="submission" date="2018-02" db="EMBL/GenBank/DDBJ databases">
        <title>Comparative genomes isolates from brazilian mangrove.</title>
        <authorList>
            <person name="Araujo J.E."/>
            <person name="Taketani R.G."/>
            <person name="Silva M.C.P."/>
            <person name="Loureco M.V."/>
            <person name="Andreote F.D."/>
        </authorList>
    </citation>
    <scope>NUCLEOTIDE SEQUENCE [LARGE SCALE GENOMIC DNA]</scope>
    <source>
        <strain evidence="1 2">HEX-2 MGV</strain>
    </source>
</reference>
<proteinExistence type="predicted"/>
<dbReference type="SUPFAM" id="SSF56219">
    <property type="entry name" value="DNase I-like"/>
    <property type="match status" value="1"/>
</dbReference>
<name>A0A2S8FXK9_9BACT</name>
<evidence type="ECO:0000313" key="1">
    <source>
        <dbReference type="EMBL" id="PQO36917.1"/>
    </source>
</evidence>
<dbReference type="RefSeq" id="WP_105351361.1">
    <property type="nucleotide sequence ID" value="NZ_PUIA01000017.1"/>
</dbReference>
<sequence>MSQYSFTLAFAFVGLMVHVVAADEVKIEPGKENVVASRIEGDWQVHAPLTERLTGGQGLLLKRLSFKSDPAVATKIPGKYAEYFQQQNMKVYLAGRVDLDGKKCPFVVTNIHGNPHVIFWLERDGDPFGNGESFNVMLTVAEDRQNDLLFVGGDFNNQPFSAFERVKAESPR</sequence>
<dbReference type="OrthoDB" id="1447149at2"/>
<comment type="caution">
    <text evidence="1">The sequence shown here is derived from an EMBL/GenBank/DDBJ whole genome shotgun (WGS) entry which is preliminary data.</text>
</comment>
<dbReference type="AlphaFoldDB" id="A0A2S8FXK9"/>
<dbReference type="Proteomes" id="UP000240009">
    <property type="component" value="Unassembled WGS sequence"/>
</dbReference>
<accession>A0A2S8FXK9</accession>
<dbReference type="InterPro" id="IPR036691">
    <property type="entry name" value="Endo/exonu/phosph_ase_sf"/>
</dbReference>